<feature type="region of interest" description="Disordered" evidence="1">
    <location>
        <begin position="96"/>
        <end position="121"/>
    </location>
</feature>
<evidence type="ECO:0000313" key="2">
    <source>
        <dbReference type="EMBL" id="SUE33211.1"/>
    </source>
</evidence>
<gene>
    <name evidence="2" type="ORF">NCTC11190_00413</name>
</gene>
<protein>
    <submittedName>
        <fullName evidence="2">Uncharacterized protein</fullName>
    </submittedName>
</protein>
<keyword evidence="3" id="KW-1185">Reference proteome</keyword>
<feature type="compositionally biased region" description="Basic residues" evidence="1">
    <location>
        <begin position="229"/>
        <end position="239"/>
    </location>
</feature>
<name>A0A379MNK1_9BACT</name>
<reference evidence="2 3" key="1">
    <citation type="submission" date="2018-06" db="EMBL/GenBank/DDBJ databases">
        <authorList>
            <consortium name="Pathogen Informatics"/>
            <person name="Doyle S."/>
        </authorList>
    </citation>
    <scope>NUCLEOTIDE SEQUENCE [LARGE SCALE GENOMIC DNA]</scope>
    <source>
        <strain evidence="2 3">NCTC11190</strain>
    </source>
</reference>
<organism evidence="2 3">
    <name type="scientific">Rikenella microfusus</name>
    <dbReference type="NCBI Taxonomy" id="28139"/>
    <lineage>
        <taxon>Bacteria</taxon>
        <taxon>Pseudomonadati</taxon>
        <taxon>Bacteroidota</taxon>
        <taxon>Bacteroidia</taxon>
        <taxon>Bacteroidales</taxon>
        <taxon>Rikenellaceae</taxon>
        <taxon>Rikenella</taxon>
    </lineage>
</organism>
<accession>A0A379MNK1</accession>
<feature type="region of interest" description="Disordered" evidence="1">
    <location>
        <begin position="161"/>
        <end position="239"/>
    </location>
</feature>
<dbReference type="EMBL" id="UGVL01000001">
    <property type="protein sequence ID" value="SUE33211.1"/>
    <property type="molecule type" value="Genomic_DNA"/>
</dbReference>
<dbReference type="Proteomes" id="UP000255233">
    <property type="component" value="Unassembled WGS sequence"/>
</dbReference>
<sequence>MPVLFPDIKGRYSIENTALDIFGPGNRFTAARLVGSTSTCSPTLRPSGLRSRAAYRVYLRPSHRSHRVYAKRHRIKVRYSGVGKYISDRMPPTCRRFPRLRSPPCRNDRTSGAIRMPTKNSVTGRHPDFPVTFCLSNVRFGYLGRSCGVCPLARCIQPRRFSYVPAPPGGNRRDPATGRRNRFSPGVRNRSGAAPSSVPPAPYRVPRPVRSGYAAPAGRVPDRTGASPRVRRRTSPSSP</sequence>
<evidence type="ECO:0000256" key="1">
    <source>
        <dbReference type="SAM" id="MobiDB-lite"/>
    </source>
</evidence>
<evidence type="ECO:0000313" key="3">
    <source>
        <dbReference type="Proteomes" id="UP000255233"/>
    </source>
</evidence>
<proteinExistence type="predicted"/>
<dbReference type="AlphaFoldDB" id="A0A379MNK1"/>